<feature type="compositionally biased region" description="Low complexity" evidence="1">
    <location>
        <begin position="125"/>
        <end position="135"/>
    </location>
</feature>
<proteinExistence type="predicted"/>
<dbReference type="Proteomes" id="UP001189429">
    <property type="component" value="Unassembled WGS sequence"/>
</dbReference>
<feature type="compositionally biased region" description="Basic residues" evidence="1">
    <location>
        <begin position="66"/>
        <end position="76"/>
    </location>
</feature>
<feature type="compositionally biased region" description="Low complexity" evidence="1">
    <location>
        <begin position="158"/>
        <end position="185"/>
    </location>
</feature>
<reference evidence="2" key="1">
    <citation type="submission" date="2023-10" db="EMBL/GenBank/DDBJ databases">
        <authorList>
            <person name="Chen Y."/>
            <person name="Shah S."/>
            <person name="Dougan E. K."/>
            <person name="Thang M."/>
            <person name="Chan C."/>
        </authorList>
    </citation>
    <scope>NUCLEOTIDE SEQUENCE [LARGE SCALE GENOMIC DNA]</scope>
</reference>
<organism evidence="2 3">
    <name type="scientific">Prorocentrum cordatum</name>
    <dbReference type="NCBI Taxonomy" id="2364126"/>
    <lineage>
        <taxon>Eukaryota</taxon>
        <taxon>Sar</taxon>
        <taxon>Alveolata</taxon>
        <taxon>Dinophyceae</taxon>
        <taxon>Prorocentrales</taxon>
        <taxon>Prorocentraceae</taxon>
        <taxon>Prorocentrum</taxon>
    </lineage>
</organism>
<sequence>MAWTRRGGSTNHHITADGWFSDACEQALCEQRNALDQSRELRQDLRGEPPAPAGSQHHLGALPHGRGARRVARRVARGSAPRLRQAGRPAARGGGGPPRDRGGGRRWRARRAGGPGGQRARPRAVRGSAGAAPRRGTGRPRRPPDGKRSPAGTPPASTPRASSAPGSTPGWSGSSPTATAARPAGPTRPPPSRAAWRGPRRRLRRARAARQRPPAPRGRHRRPRRRRPGPRRASAGGAPPSGPVPKGRLRVQSDRGTRSRPVRGCRSRAPRPEHHLAIPASVGWAPSADVPPLHGDLGSLLASRGLSPTEVVRWWGSRSLYGDGDR</sequence>
<feature type="compositionally biased region" description="Low complexity" evidence="1">
    <location>
        <begin position="77"/>
        <end position="91"/>
    </location>
</feature>
<evidence type="ECO:0000256" key="1">
    <source>
        <dbReference type="SAM" id="MobiDB-lite"/>
    </source>
</evidence>
<feature type="compositionally biased region" description="Basic residues" evidence="1">
    <location>
        <begin position="217"/>
        <end position="230"/>
    </location>
</feature>
<keyword evidence="3" id="KW-1185">Reference proteome</keyword>
<feature type="compositionally biased region" description="Basic residues" evidence="1">
    <location>
        <begin position="258"/>
        <end position="269"/>
    </location>
</feature>
<accession>A0ABN9XZ47</accession>
<dbReference type="EMBL" id="CAUYUJ010021558">
    <property type="protein sequence ID" value="CAK0905424.1"/>
    <property type="molecule type" value="Genomic_DNA"/>
</dbReference>
<feature type="compositionally biased region" description="Basic residues" evidence="1">
    <location>
        <begin position="198"/>
        <end position="210"/>
    </location>
</feature>
<gene>
    <name evidence="2" type="ORF">PCOR1329_LOCUS81140</name>
</gene>
<name>A0ABN9XZ47_9DINO</name>
<evidence type="ECO:0000313" key="2">
    <source>
        <dbReference type="EMBL" id="CAK0905424.1"/>
    </source>
</evidence>
<evidence type="ECO:0000313" key="3">
    <source>
        <dbReference type="Proteomes" id="UP001189429"/>
    </source>
</evidence>
<protein>
    <submittedName>
        <fullName evidence="2">Uncharacterized protein</fullName>
    </submittedName>
</protein>
<comment type="caution">
    <text evidence="2">The sequence shown here is derived from an EMBL/GenBank/DDBJ whole genome shotgun (WGS) entry which is preliminary data.</text>
</comment>
<feature type="region of interest" description="Disordered" evidence="1">
    <location>
        <begin position="45"/>
        <end position="273"/>
    </location>
</feature>